<accession>A0ABQ9GE36</accession>
<evidence type="ECO:0000313" key="1">
    <source>
        <dbReference type="EMBL" id="KAJ8869786.1"/>
    </source>
</evidence>
<sequence>MSPSNAVKCASKAIGCSERTIYVLGAELQQHRNLSTPGIVKPKRKGKQTHFFVSIIPPTLNAILAKVNSDESLPDFSCSTLHRFLHDIGFGFLRRGNKVAFIERDDIIPWRHTYLREVKRFRGLGKPIIFTNELWVNVGLSVKKACKDTTVKST</sequence>
<keyword evidence="2" id="KW-1185">Reference proteome</keyword>
<gene>
    <name evidence="1" type="ORF">PR048_028794</name>
</gene>
<evidence type="ECO:0008006" key="3">
    <source>
        <dbReference type="Google" id="ProtNLM"/>
    </source>
</evidence>
<protein>
    <recommendedName>
        <fullName evidence="3">Transposase</fullName>
    </recommendedName>
</protein>
<organism evidence="1 2">
    <name type="scientific">Dryococelus australis</name>
    <dbReference type="NCBI Taxonomy" id="614101"/>
    <lineage>
        <taxon>Eukaryota</taxon>
        <taxon>Metazoa</taxon>
        <taxon>Ecdysozoa</taxon>
        <taxon>Arthropoda</taxon>
        <taxon>Hexapoda</taxon>
        <taxon>Insecta</taxon>
        <taxon>Pterygota</taxon>
        <taxon>Neoptera</taxon>
        <taxon>Polyneoptera</taxon>
        <taxon>Phasmatodea</taxon>
        <taxon>Verophasmatodea</taxon>
        <taxon>Anareolatae</taxon>
        <taxon>Phasmatidae</taxon>
        <taxon>Eurycanthinae</taxon>
        <taxon>Dryococelus</taxon>
    </lineage>
</organism>
<proteinExistence type="predicted"/>
<comment type="caution">
    <text evidence="1">The sequence shown here is derived from an EMBL/GenBank/DDBJ whole genome shotgun (WGS) entry which is preliminary data.</text>
</comment>
<dbReference type="EMBL" id="JARBHB010000013">
    <property type="protein sequence ID" value="KAJ8869786.1"/>
    <property type="molecule type" value="Genomic_DNA"/>
</dbReference>
<reference evidence="1 2" key="1">
    <citation type="submission" date="2023-02" db="EMBL/GenBank/DDBJ databases">
        <title>LHISI_Scaffold_Assembly.</title>
        <authorList>
            <person name="Stuart O.P."/>
            <person name="Cleave R."/>
            <person name="Magrath M.J.L."/>
            <person name="Mikheyev A.S."/>
        </authorList>
    </citation>
    <scope>NUCLEOTIDE SEQUENCE [LARGE SCALE GENOMIC DNA]</scope>
    <source>
        <strain evidence="1">Daus_M_001</strain>
        <tissue evidence="1">Leg muscle</tissue>
    </source>
</reference>
<evidence type="ECO:0000313" key="2">
    <source>
        <dbReference type="Proteomes" id="UP001159363"/>
    </source>
</evidence>
<name>A0ABQ9GE36_9NEOP</name>
<dbReference type="Proteomes" id="UP001159363">
    <property type="component" value="Chromosome 12"/>
</dbReference>